<evidence type="ECO:0000256" key="2">
    <source>
        <dbReference type="SAM" id="Phobius"/>
    </source>
</evidence>
<feature type="region of interest" description="Disordered" evidence="1">
    <location>
        <begin position="1065"/>
        <end position="1096"/>
    </location>
</feature>
<dbReference type="NCBIfam" id="TIGR01451">
    <property type="entry name" value="B_ant_repeat"/>
    <property type="match status" value="5"/>
</dbReference>
<evidence type="ECO:0000256" key="1">
    <source>
        <dbReference type="SAM" id="MobiDB-lite"/>
    </source>
</evidence>
<gene>
    <name evidence="7" type="ORF">ACFPJ4_04740</name>
</gene>
<keyword evidence="2" id="KW-0812">Transmembrane</keyword>
<dbReference type="InterPro" id="IPR047589">
    <property type="entry name" value="DUF11_rpt"/>
</dbReference>
<dbReference type="RefSeq" id="WP_386739131.1">
    <property type="nucleotide sequence ID" value="NZ_JBHSMG010000001.1"/>
</dbReference>
<dbReference type="Pfam" id="PF01345">
    <property type="entry name" value="DUF11"/>
    <property type="match status" value="1"/>
</dbReference>
<sequence>MRRPSRFLSLVLSGLLAVSGIAVTGMVAAAPAQAAAGDPFPAADPYVFIAQNAPTGLFKSLTGPSGSVTFSPEGPTSTISYNAIAYNTANNYIYAFVNTGDSTTPSNSLIRIGQGGVYTRVGTGTYTPTVAGTFGSDGLYYSVANVNGVVSLQVINVTTGALVRNTAITGDALTANDITFKNGFLWMMGAGFISRINPTTGATVRWAIPFSTDTADQAGAAWTFGNGNLGFGYNVSGTVYQVAVTNPSAATPTFTLVSTNPGPASGSNDGTASPGQPTDLAVTKTGPAALIPGGTASYTITVTNNGPGNSSGFSVRDVVPAPLTNVASASAGCTVSGNTVTCLGGRLVAGNSVTYTVTASVPANIANNPVTNTATVTPNETDPNSANNTSSTTGNPARIAVVKHAGSPVDVNGDGIVDAGDTVGYTFTVTNTGAVALDPISVSDPKVGAVTCPAGTLAPAASTTCTAAASYTITAADVTAGGVDNSATASGTATGTTTTVTSSPSTTHTPTTAPAPGLSIVKSASPSSSATFTVGQLITYTFVVTNTGNVPLSGVSINDSDFSGTGTLSALSCPTGSDTLAAGTQVTCTATYTLTQADVDAGLVRNSATATGTPPGGTTITTPPSQVQIPVDPAPAIGLVKSANPATANAAGDVITYSFRVTNTGNVTLTDPSIDETAFSGTGTAPAVTCPTGPVVPGQAVVCTATYTVTQADVDAGSVTNTATATATPPSGAAPVSDSSSAAVTIAPASGLTIVKTATPDTVGAAGDTVTYSFVATNTGNVTLGNVTVEEGAFSGTGTLGPVVCPPGAASLAPGASVTCTASYTFTQADIDAGKVTNSATATGTPPGGGTPAVSPPSETIVNVDGAPAITVVKSATPTTIGAAGDSVTYSFLVTNTGNVTLTDPTIDETAFSGTGAAPVATCPTGPVAPGASVTCTAAYTATQADMDAGSVTNTATATAVPPTGLTPPVSGQSSATVTADATASLTVLKSADVTSITTVGQKVTYSFLVTNTGNVTLHNIAVDEGTFTGSGTLPPAVCPQPSLAPAANEICTTSYTVTQADLNRGGTLSNTATATGTPPGSNTSIPSTPSTKDVPVAQSPALSLVKSASPSSPDSFRAGQDITYSFVVTNTGNVTIDDVSIQEGPFTGTGTLPAPNCPPGALAPGAQSVCTTVYTVTQADVDAGKITNSANATGTPPGGGTPPVSPPSEVTVPTPPAPAVTMVKTADLQSISRAGQTITYTFTVTNTGNVTVTDPTITEGTFTGHGTLSAPDCPAVTSGLAPGQVLVCHATYTVVATDLTGGTVANTATATVTPPGGDPITSTPSTATVQDPPAALAATGSAIAGGLGAITALLGTGGILLFLRRRRLTAN</sequence>
<feature type="region of interest" description="Disordered" evidence="1">
    <location>
        <begin position="487"/>
        <end position="520"/>
    </location>
</feature>
<protein>
    <submittedName>
        <fullName evidence="7">DUF6923 family protein</fullName>
    </submittedName>
</protein>
<keyword evidence="2" id="KW-0472">Membrane</keyword>
<dbReference type="PANTHER" id="PTHR34819">
    <property type="entry name" value="LARGE CYSTEINE-RICH PERIPLASMIC PROTEIN OMCB"/>
    <property type="match status" value="1"/>
</dbReference>
<dbReference type="Proteomes" id="UP001596039">
    <property type="component" value="Unassembled WGS sequence"/>
</dbReference>
<feature type="compositionally biased region" description="Low complexity" evidence="1">
    <location>
        <begin position="374"/>
        <end position="393"/>
    </location>
</feature>
<keyword evidence="8" id="KW-1185">Reference proteome</keyword>
<feature type="domain" description="DUF7507" evidence="6">
    <location>
        <begin position="634"/>
        <end position="737"/>
    </location>
</feature>
<feature type="domain" description="DUF7507" evidence="6">
    <location>
        <begin position="1100"/>
        <end position="1201"/>
    </location>
</feature>
<feature type="domain" description="DUF6923" evidence="5">
    <location>
        <begin position="48"/>
        <end position="274"/>
    </location>
</feature>
<feature type="domain" description="DUF11" evidence="4">
    <location>
        <begin position="279"/>
        <end position="393"/>
    </location>
</feature>
<name>A0ABW0NQR2_9MICO</name>
<comment type="caution">
    <text evidence="7">The sequence shown here is derived from an EMBL/GenBank/DDBJ whole genome shotgun (WGS) entry which is preliminary data.</text>
</comment>
<evidence type="ECO:0000313" key="7">
    <source>
        <dbReference type="EMBL" id="MFC5501547.1"/>
    </source>
</evidence>
<evidence type="ECO:0000256" key="3">
    <source>
        <dbReference type="SAM" id="SignalP"/>
    </source>
</evidence>
<evidence type="ECO:0000313" key="8">
    <source>
        <dbReference type="Proteomes" id="UP001596039"/>
    </source>
</evidence>
<keyword evidence="2" id="KW-1133">Transmembrane helix</keyword>
<dbReference type="InterPro" id="IPR051172">
    <property type="entry name" value="Chlamydia_OmcB"/>
</dbReference>
<evidence type="ECO:0000259" key="4">
    <source>
        <dbReference type="Pfam" id="PF01345"/>
    </source>
</evidence>
<feature type="chain" id="PRO_5045771161" evidence="3">
    <location>
        <begin position="35"/>
        <end position="1372"/>
    </location>
</feature>
<dbReference type="Pfam" id="PF21959">
    <property type="entry name" value="DUF6923"/>
    <property type="match status" value="1"/>
</dbReference>
<evidence type="ECO:0000259" key="6">
    <source>
        <dbReference type="Pfam" id="PF24346"/>
    </source>
</evidence>
<organism evidence="7 8">
    <name type="scientific">Lysinimonas soli</name>
    <dbReference type="NCBI Taxonomy" id="1074233"/>
    <lineage>
        <taxon>Bacteria</taxon>
        <taxon>Bacillati</taxon>
        <taxon>Actinomycetota</taxon>
        <taxon>Actinomycetes</taxon>
        <taxon>Micrococcales</taxon>
        <taxon>Microbacteriaceae</taxon>
        <taxon>Lysinimonas</taxon>
    </lineage>
</organism>
<feature type="domain" description="DUF7507" evidence="6">
    <location>
        <begin position="984"/>
        <end position="1083"/>
    </location>
</feature>
<dbReference type="InterPro" id="IPR013783">
    <property type="entry name" value="Ig-like_fold"/>
</dbReference>
<evidence type="ECO:0000259" key="5">
    <source>
        <dbReference type="Pfam" id="PF21959"/>
    </source>
</evidence>
<dbReference type="InterPro" id="IPR001434">
    <property type="entry name" value="OmcB-like_DUF11"/>
</dbReference>
<feature type="region of interest" description="Disordered" evidence="1">
    <location>
        <begin position="374"/>
        <end position="395"/>
    </location>
</feature>
<feature type="domain" description="DUF7507" evidence="6">
    <location>
        <begin position="867"/>
        <end position="966"/>
    </location>
</feature>
<feature type="region of interest" description="Disordered" evidence="1">
    <location>
        <begin position="837"/>
        <end position="857"/>
    </location>
</feature>
<keyword evidence="3" id="KW-0732">Signal</keyword>
<dbReference type="EMBL" id="JBHSMG010000001">
    <property type="protein sequence ID" value="MFC5501547.1"/>
    <property type="molecule type" value="Genomic_DNA"/>
</dbReference>
<feature type="region of interest" description="Disordered" evidence="1">
    <location>
        <begin position="1188"/>
        <end position="1214"/>
    </location>
</feature>
<accession>A0ABW0NQR2</accession>
<feature type="signal peptide" evidence="3">
    <location>
        <begin position="1"/>
        <end position="34"/>
    </location>
</feature>
<reference evidence="8" key="1">
    <citation type="journal article" date="2019" name="Int. J. Syst. Evol. Microbiol.">
        <title>The Global Catalogue of Microorganisms (GCM) 10K type strain sequencing project: providing services to taxonomists for standard genome sequencing and annotation.</title>
        <authorList>
            <consortium name="The Broad Institute Genomics Platform"/>
            <consortium name="The Broad Institute Genome Sequencing Center for Infectious Disease"/>
            <person name="Wu L."/>
            <person name="Ma J."/>
        </authorList>
    </citation>
    <scope>NUCLEOTIDE SEQUENCE [LARGE SCALE GENOMIC DNA]</scope>
    <source>
        <strain evidence="8">CGMCC 4.6997</strain>
    </source>
</reference>
<feature type="transmembrane region" description="Helical" evidence="2">
    <location>
        <begin position="1343"/>
        <end position="1364"/>
    </location>
</feature>
<feature type="domain" description="DUF7507" evidence="6">
    <location>
        <begin position="1218"/>
        <end position="1323"/>
    </location>
</feature>
<feature type="compositionally biased region" description="Polar residues" evidence="1">
    <location>
        <begin position="1065"/>
        <end position="1092"/>
    </location>
</feature>
<dbReference type="Pfam" id="PF24346">
    <property type="entry name" value="DUF7507"/>
    <property type="match status" value="8"/>
</dbReference>
<dbReference type="PANTHER" id="PTHR34819:SF3">
    <property type="entry name" value="CELL SURFACE PROTEIN"/>
    <property type="match status" value="1"/>
</dbReference>
<feature type="domain" description="DUF7507" evidence="6">
    <location>
        <begin position="751"/>
        <end position="850"/>
    </location>
</feature>
<proteinExistence type="predicted"/>
<feature type="domain" description="DUF7507" evidence="6">
    <location>
        <begin position="515"/>
        <end position="622"/>
    </location>
</feature>
<dbReference type="InterPro" id="IPR054215">
    <property type="entry name" value="DUF6923"/>
</dbReference>
<dbReference type="InterPro" id="IPR055354">
    <property type="entry name" value="DUF7507"/>
</dbReference>
<dbReference type="Gene3D" id="2.60.40.10">
    <property type="entry name" value="Immunoglobulins"/>
    <property type="match status" value="3"/>
</dbReference>
<feature type="domain" description="DUF7507" evidence="6">
    <location>
        <begin position="398"/>
        <end position="501"/>
    </location>
</feature>